<feature type="coiled-coil region" evidence="11">
    <location>
        <begin position="433"/>
        <end position="460"/>
    </location>
</feature>
<accession>A0A0B9G839</accession>
<feature type="transmembrane region" description="Helical" evidence="12">
    <location>
        <begin position="273"/>
        <end position="295"/>
    </location>
</feature>
<evidence type="ECO:0000259" key="13">
    <source>
        <dbReference type="PROSITE" id="PS50111"/>
    </source>
</evidence>
<keyword evidence="6 12" id="KW-1133">Transmembrane helix</keyword>
<dbReference type="PRINTS" id="PR00260">
    <property type="entry name" value="CHEMTRNSDUCR"/>
</dbReference>
<dbReference type="CDD" id="cd12912">
    <property type="entry name" value="PDC2_MCP_like"/>
    <property type="match status" value="1"/>
</dbReference>
<keyword evidence="5 12" id="KW-0812">Transmembrane</keyword>
<keyword evidence="7 12" id="KW-0472">Membrane</keyword>
<dbReference type="Pfam" id="PF00015">
    <property type="entry name" value="MCPsignal"/>
    <property type="match status" value="1"/>
</dbReference>
<dbReference type="InterPro" id="IPR003660">
    <property type="entry name" value="HAMP_dom"/>
</dbReference>
<evidence type="ECO:0000256" key="5">
    <source>
        <dbReference type="ARBA" id="ARBA00022692"/>
    </source>
</evidence>
<dbReference type="SUPFAM" id="SSF58104">
    <property type="entry name" value="Methyl-accepting chemotaxis protein (MCP) signaling domain"/>
    <property type="match status" value="1"/>
</dbReference>
<evidence type="ECO:0000313" key="16">
    <source>
        <dbReference type="Proteomes" id="UP000031278"/>
    </source>
</evidence>
<keyword evidence="11" id="KW-0175">Coiled coil</keyword>
<dbReference type="InterPro" id="IPR004089">
    <property type="entry name" value="MCPsignal_dom"/>
</dbReference>
<protein>
    <submittedName>
        <fullName evidence="15">Chemotaxis protein</fullName>
    </submittedName>
</protein>
<dbReference type="CDD" id="cd11386">
    <property type="entry name" value="MCP_signal"/>
    <property type="match status" value="1"/>
</dbReference>
<dbReference type="SUPFAM" id="SSF103190">
    <property type="entry name" value="Sensory domain-like"/>
    <property type="match status" value="1"/>
</dbReference>
<dbReference type="PROSITE" id="PS50885">
    <property type="entry name" value="HAMP"/>
    <property type="match status" value="1"/>
</dbReference>
<dbReference type="CDD" id="cd12913">
    <property type="entry name" value="PDC1_MCP_like"/>
    <property type="match status" value="1"/>
</dbReference>
<dbReference type="EMBL" id="JWLZ01000052">
    <property type="protein sequence ID" value="KHT64714.1"/>
    <property type="molecule type" value="Genomic_DNA"/>
</dbReference>
<reference evidence="15 16" key="1">
    <citation type="submission" date="2014-12" db="EMBL/GenBank/DDBJ databases">
        <title>Genome sequencing of Photobacterium gaetbulicola AD005a.</title>
        <authorList>
            <person name="Adrian T.G.S."/>
            <person name="Chan K.G."/>
        </authorList>
    </citation>
    <scope>NUCLEOTIDE SEQUENCE [LARGE SCALE GENOMIC DNA]</scope>
    <source>
        <strain evidence="15 16">AD005a</strain>
    </source>
</reference>
<evidence type="ECO:0000313" key="15">
    <source>
        <dbReference type="EMBL" id="KHT64714.1"/>
    </source>
</evidence>
<evidence type="ECO:0000256" key="4">
    <source>
        <dbReference type="ARBA" id="ARBA00022500"/>
    </source>
</evidence>
<name>A0A0B9G839_9GAMM</name>
<dbReference type="InterPro" id="IPR033479">
    <property type="entry name" value="dCache_1"/>
</dbReference>
<evidence type="ECO:0000256" key="10">
    <source>
        <dbReference type="PROSITE-ProRule" id="PRU00284"/>
    </source>
</evidence>
<keyword evidence="8 10" id="KW-0807">Transducer</keyword>
<sequence>MKLTIKHKIQLAIAVIIATVSAVQAWISISQLRQETATAINNQMRDIAQGTSSNISDWLAIRSDMMLANESLIANQDNVDRELLLTKRAGQFLSVYAGFNDGTIAYGDKTEDWPDGYDPRTRPWYQDAMRHNGLILTEPYEDFDGSMVVSFAKAFAGEHRGVLAADLTITDIINQVLNLQLDNNGFAFLVDGNNNIVAYRDESLSQQPLSQLDNELTPQLLQRLIASPTIHTFHLESDGNDKLIYATPIAGTDWTLALVEDKNLAFASIGEQITFILLASVGLYIVISAIATLIINNLLRPLSRLNESVAQLAEGQGDLTQRIDIERMDEIGVLADNMNRFLGQLQTMIKGVVTQSDRLGEQAELSAQQTVQANQKVNEQQNDINQIATAIHEMSATSAEVASHAEMTAAAAQASTSSCEQGQEVISQNRSAITSLATQVQDAANVIHELENNAQNINQILSTIQGIAEQTNLLALNAAIEAARAGEQGRGFAVVADEVRVLSQRTHDSTEEIRAMIETLQQNTRQAVDSMQASTNLAGESVGFAEAASDSLSQITQAISEISDMATQIASAAEEQRAVSEDISRNTQAIKDVSDHLSVQTDAVTESAKEMHATAASMCRDVSRFRV</sequence>
<gene>
    <name evidence="15" type="ORF">RJ45_04935</name>
</gene>
<dbReference type="AlphaFoldDB" id="A0A0B9G839"/>
<dbReference type="FunFam" id="1.10.287.950:FF:000001">
    <property type="entry name" value="Methyl-accepting chemotaxis sensory transducer"/>
    <property type="match status" value="1"/>
</dbReference>
<dbReference type="CDD" id="cd06225">
    <property type="entry name" value="HAMP"/>
    <property type="match status" value="1"/>
</dbReference>
<dbReference type="Gene3D" id="1.10.287.950">
    <property type="entry name" value="Methyl-accepting chemotaxis protein"/>
    <property type="match status" value="1"/>
</dbReference>
<dbReference type="SMART" id="SM00283">
    <property type="entry name" value="MA"/>
    <property type="match status" value="1"/>
</dbReference>
<dbReference type="Gene3D" id="3.30.450.20">
    <property type="entry name" value="PAS domain"/>
    <property type="match status" value="2"/>
</dbReference>
<dbReference type="GO" id="GO:0005886">
    <property type="term" value="C:plasma membrane"/>
    <property type="evidence" value="ECO:0007669"/>
    <property type="project" value="UniProtKB-SubCell"/>
</dbReference>
<evidence type="ECO:0000256" key="11">
    <source>
        <dbReference type="SAM" id="Coils"/>
    </source>
</evidence>
<evidence type="ECO:0000256" key="8">
    <source>
        <dbReference type="ARBA" id="ARBA00023224"/>
    </source>
</evidence>
<dbReference type="GO" id="GO:0006935">
    <property type="term" value="P:chemotaxis"/>
    <property type="evidence" value="ECO:0007669"/>
    <property type="project" value="UniProtKB-KW"/>
</dbReference>
<evidence type="ECO:0000256" key="7">
    <source>
        <dbReference type="ARBA" id="ARBA00023136"/>
    </source>
</evidence>
<keyword evidence="3" id="KW-1003">Cell membrane</keyword>
<dbReference type="Pfam" id="PF00672">
    <property type="entry name" value="HAMP"/>
    <property type="match status" value="1"/>
</dbReference>
<comment type="caution">
    <text evidence="15">The sequence shown here is derived from an EMBL/GenBank/DDBJ whole genome shotgun (WGS) entry which is preliminary data.</text>
</comment>
<dbReference type="InterPro" id="IPR004090">
    <property type="entry name" value="Chemotax_Me-accpt_rcpt"/>
</dbReference>
<evidence type="ECO:0000256" key="6">
    <source>
        <dbReference type="ARBA" id="ARBA00022989"/>
    </source>
</evidence>
<keyword evidence="4" id="KW-0145">Chemotaxis</keyword>
<comment type="similarity">
    <text evidence="9">Belongs to the methyl-accepting chemotaxis (MCP) protein family.</text>
</comment>
<evidence type="ECO:0000259" key="14">
    <source>
        <dbReference type="PROSITE" id="PS50885"/>
    </source>
</evidence>
<dbReference type="PANTHER" id="PTHR32089">
    <property type="entry name" value="METHYL-ACCEPTING CHEMOTAXIS PROTEIN MCPB"/>
    <property type="match status" value="1"/>
</dbReference>
<dbReference type="GO" id="GO:0004888">
    <property type="term" value="F:transmembrane signaling receptor activity"/>
    <property type="evidence" value="ECO:0007669"/>
    <property type="project" value="InterPro"/>
</dbReference>
<dbReference type="SMART" id="SM00304">
    <property type="entry name" value="HAMP"/>
    <property type="match status" value="1"/>
</dbReference>
<dbReference type="PROSITE" id="PS50111">
    <property type="entry name" value="CHEMOTAXIS_TRANSDUC_2"/>
    <property type="match status" value="1"/>
</dbReference>
<evidence type="ECO:0000256" key="9">
    <source>
        <dbReference type="ARBA" id="ARBA00029447"/>
    </source>
</evidence>
<feature type="domain" description="Methyl-accepting transducer" evidence="13">
    <location>
        <begin position="355"/>
        <end position="591"/>
    </location>
</feature>
<evidence type="ECO:0000256" key="2">
    <source>
        <dbReference type="ARBA" id="ARBA00004651"/>
    </source>
</evidence>
<comment type="subcellular location">
    <subcellularLocation>
        <location evidence="1">Cell inner membrane</location>
    </subcellularLocation>
    <subcellularLocation>
        <location evidence="2">Cell membrane</location>
        <topology evidence="2">Multi-pass membrane protein</topology>
    </subcellularLocation>
</comment>
<dbReference type="Pfam" id="PF02743">
    <property type="entry name" value="dCache_1"/>
    <property type="match status" value="1"/>
</dbReference>
<dbReference type="GO" id="GO:0007165">
    <property type="term" value="P:signal transduction"/>
    <property type="evidence" value="ECO:0007669"/>
    <property type="project" value="UniProtKB-KW"/>
</dbReference>
<evidence type="ECO:0000256" key="1">
    <source>
        <dbReference type="ARBA" id="ARBA00004533"/>
    </source>
</evidence>
<proteinExistence type="inferred from homology"/>
<dbReference type="RefSeq" id="WP_039458989.1">
    <property type="nucleotide sequence ID" value="NZ_JWLZ01000052.1"/>
</dbReference>
<evidence type="ECO:0000256" key="12">
    <source>
        <dbReference type="SAM" id="Phobius"/>
    </source>
</evidence>
<dbReference type="InterPro" id="IPR029151">
    <property type="entry name" value="Sensor-like_sf"/>
</dbReference>
<organism evidence="15 16">
    <name type="scientific">Photobacterium gaetbulicola</name>
    <dbReference type="NCBI Taxonomy" id="1295392"/>
    <lineage>
        <taxon>Bacteria</taxon>
        <taxon>Pseudomonadati</taxon>
        <taxon>Pseudomonadota</taxon>
        <taxon>Gammaproteobacteria</taxon>
        <taxon>Vibrionales</taxon>
        <taxon>Vibrionaceae</taxon>
        <taxon>Photobacterium</taxon>
    </lineage>
</organism>
<evidence type="ECO:0000256" key="3">
    <source>
        <dbReference type="ARBA" id="ARBA00022475"/>
    </source>
</evidence>
<dbReference type="PANTHER" id="PTHR32089:SF117">
    <property type="entry name" value="METHYL ACCEPTING SENSORY TRANSDUCER WITH CACHE_1 SMALL MOLECULE BINDING DOMAIN"/>
    <property type="match status" value="1"/>
</dbReference>
<feature type="domain" description="HAMP" evidence="14">
    <location>
        <begin position="296"/>
        <end position="350"/>
    </location>
</feature>
<dbReference type="Proteomes" id="UP000031278">
    <property type="component" value="Unassembled WGS sequence"/>
</dbReference>